<sequence>MSPVTRQRQIRPSPGSRRALAEAGTDLPQRPDGLDLFFHLAQDVGDADSQAFWARVSMKETSAPGFHARRSPSAGWRGGSWPVSRNAAPSFSPSNPAGVSCSTGR</sequence>
<feature type="region of interest" description="Disordered" evidence="1">
    <location>
        <begin position="61"/>
        <end position="105"/>
    </location>
</feature>
<evidence type="ECO:0000256" key="1">
    <source>
        <dbReference type="SAM" id="MobiDB-lite"/>
    </source>
</evidence>
<accession>A0AA35UJH7</accession>
<dbReference type="Proteomes" id="UP001158598">
    <property type="component" value="Chromosome"/>
</dbReference>
<feature type="region of interest" description="Disordered" evidence="1">
    <location>
        <begin position="1"/>
        <end position="28"/>
    </location>
</feature>
<evidence type="ECO:0000313" key="3">
    <source>
        <dbReference type="Proteomes" id="UP001158598"/>
    </source>
</evidence>
<dbReference type="AlphaFoldDB" id="A0AA35UJH7"/>
<name>A0AA35UJH7_METCP</name>
<gene>
    <name evidence="2" type="ORF">MCNOR_2643</name>
</gene>
<feature type="compositionally biased region" description="Polar residues" evidence="1">
    <location>
        <begin position="87"/>
        <end position="105"/>
    </location>
</feature>
<dbReference type="EMBL" id="OX458332">
    <property type="protein sequence ID" value="CAI8858968.1"/>
    <property type="molecule type" value="Genomic_DNA"/>
</dbReference>
<proteinExistence type="predicted"/>
<protein>
    <submittedName>
        <fullName evidence="2">Uncharacterized protein</fullName>
    </submittedName>
</protein>
<organism evidence="2 3">
    <name type="scientific">Methylococcus capsulatus</name>
    <dbReference type="NCBI Taxonomy" id="414"/>
    <lineage>
        <taxon>Bacteria</taxon>
        <taxon>Pseudomonadati</taxon>
        <taxon>Pseudomonadota</taxon>
        <taxon>Gammaproteobacteria</taxon>
        <taxon>Methylococcales</taxon>
        <taxon>Methylococcaceae</taxon>
        <taxon>Methylococcus</taxon>
    </lineage>
</organism>
<reference evidence="2" key="1">
    <citation type="submission" date="2023-03" db="EMBL/GenBank/DDBJ databases">
        <authorList>
            <person name="Pearce D."/>
        </authorList>
    </citation>
    <scope>NUCLEOTIDE SEQUENCE</scope>
    <source>
        <strain evidence="2">Mc</strain>
    </source>
</reference>
<evidence type="ECO:0000313" key="2">
    <source>
        <dbReference type="EMBL" id="CAI8858968.1"/>
    </source>
</evidence>